<name>A0A0R0E1G6_9GAMM</name>
<comment type="subcellular location">
    <subcellularLocation>
        <location evidence="1">Membrane</location>
        <topology evidence="1">Multi-pass membrane protein</topology>
    </subcellularLocation>
</comment>
<comment type="caution">
    <text evidence="9">The sequence shown here is derived from an EMBL/GenBank/DDBJ whole genome shotgun (WGS) entry which is preliminary data.</text>
</comment>
<feature type="transmembrane region" description="Helical" evidence="6">
    <location>
        <begin position="157"/>
        <end position="173"/>
    </location>
</feature>
<dbReference type="Pfam" id="PF06738">
    <property type="entry name" value="ThrE"/>
    <property type="match status" value="1"/>
</dbReference>
<feature type="domain" description="Threonine/Serine exporter ThrE" evidence="8">
    <location>
        <begin position="289"/>
        <end position="409"/>
    </location>
</feature>
<feature type="transmembrane region" description="Helical" evidence="6">
    <location>
        <begin position="392"/>
        <end position="413"/>
    </location>
</feature>
<dbReference type="EMBL" id="LDJP01000062">
    <property type="protein sequence ID" value="KRG83886.1"/>
    <property type="molecule type" value="Genomic_DNA"/>
</dbReference>
<proteinExistence type="inferred from homology"/>
<dbReference type="RefSeq" id="WP_057641318.1">
    <property type="nucleotide sequence ID" value="NZ_LDJP01000062.1"/>
</dbReference>
<dbReference type="PATRIC" id="fig|659018.3.peg.2251"/>
<dbReference type="InterPro" id="IPR024528">
    <property type="entry name" value="ThrE_2"/>
</dbReference>
<evidence type="ECO:0000256" key="5">
    <source>
        <dbReference type="ARBA" id="ARBA00034125"/>
    </source>
</evidence>
<sequence length="419" mass="44430">MSADPTALLPNRATYAQRVAFVSEIAGRLHSYGTTAQRLEAAVVGLSQQLDLDCEPWSNPTGLILSFSDPTQAIGSSDITRVIRLGPGDNNLHKLAMADQIADAVASGQMSIAQGHTALRQLDRDPTWRDNTQMLLSFGLGSAGVAGMWRLPWLDVVTAGITGLLIGVLLFYADRRVATREAGEALAAMLAGFVVVLVATFIGPLNQNSVIIAALVVLVPGMTLTNAVNELTSQHWVSGTARFAGALTTIMKLTVGAMIAVTITRLLGLEPQIRALRPQPEWVEWGSVVLASFAFAMLFRAAWRDYPWVMAASLAGYAISRYGGQQWGGPVGIFLAAMALAAAGNLFGRVVQRPGAIVRLPGIIMLVPGSISLRGVLSLVQQQNVNAGESALLTVMNVVMALVAGLLFGNLLIPARKNL</sequence>
<dbReference type="Proteomes" id="UP000050940">
    <property type="component" value="Unassembled WGS sequence"/>
</dbReference>
<feature type="transmembrane region" description="Helical" evidence="6">
    <location>
        <begin position="360"/>
        <end position="380"/>
    </location>
</feature>
<evidence type="ECO:0000259" key="8">
    <source>
        <dbReference type="Pfam" id="PF12821"/>
    </source>
</evidence>
<comment type="similarity">
    <text evidence="5">Belongs to the ThrE exporter (TC 2.A.79) family.</text>
</comment>
<dbReference type="InterPro" id="IPR010619">
    <property type="entry name" value="ThrE-like_N"/>
</dbReference>
<evidence type="ECO:0000313" key="9">
    <source>
        <dbReference type="EMBL" id="KRG83886.1"/>
    </source>
</evidence>
<evidence type="ECO:0000259" key="7">
    <source>
        <dbReference type="Pfam" id="PF06738"/>
    </source>
</evidence>
<evidence type="ECO:0000256" key="6">
    <source>
        <dbReference type="SAM" id="Phobius"/>
    </source>
</evidence>
<dbReference type="GO" id="GO:0016020">
    <property type="term" value="C:membrane"/>
    <property type="evidence" value="ECO:0007669"/>
    <property type="project" value="UniProtKB-SubCell"/>
</dbReference>
<keyword evidence="2 6" id="KW-0812">Transmembrane</keyword>
<feature type="transmembrane region" description="Helical" evidence="6">
    <location>
        <begin position="282"/>
        <end position="299"/>
    </location>
</feature>
<protein>
    <submittedName>
        <fullName evidence="9">Membrane protein</fullName>
    </submittedName>
</protein>
<accession>A0A0R0E1G6</accession>
<evidence type="ECO:0000256" key="4">
    <source>
        <dbReference type="ARBA" id="ARBA00023136"/>
    </source>
</evidence>
<dbReference type="AlphaFoldDB" id="A0A0R0E1G6"/>
<dbReference type="GO" id="GO:0022857">
    <property type="term" value="F:transmembrane transporter activity"/>
    <property type="evidence" value="ECO:0007669"/>
    <property type="project" value="InterPro"/>
</dbReference>
<evidence type="ECO:0000256" key="3">
    <source>
        <dbReference type="ARBA" id="ARBA00022989"/>
    </source>
</evidence>
<keyword evidence="4 6" id="KW-0472">Membrane</keyword>
<reference evidence="9 10" key="1">
    <citation type="submission" date="2015-05" db="EMBL/GenBank/DDBJ databases">
        <title>Genome sequencing and analysis of members of genus Stenotrophomonas.</title>
        <authorList>
            <person name="Patil P.P."/>
            <person name="Midha S."/>
            <person name="Patil P.B."/>
        </authorList>
    </citation>
    <scope>NUCLEOTIDE SEQUENCE [LARGE SCALE GENOMIC DNA]</scope>
    <source>
        <strain evidence="9 10">JCM 16244</strain>
    </source>
</reference>
<feature type="transmembrane region" description="Helical" evidence="6">
    <location>
        <begin position="240"/>
        <end position="262"/>
    </location>
</feature>
<feature type="transmembrane region" description="Helical" evidence="6">
    <location>
        <begin position="185"/>
        <end position="203"/>
    </location>
</feature>
<evidence type="ECO:0000256" key="1">
    <source>
        <dbReference type="ARBA" id="ARBA00004141"/>
    </source>
</evidence>
<dbReference type="OrthoDB" id="1490274at2"/>
<feature type="domain" description="Threonine/serine exporter-like N-terminal" evidence="7">
    <location>
        <begin position="21"/>
        <end position="263"/>
    </location>
</feature>
<dbReference type="STRING" id="659018.ABB34_10745"/>
<dbReference type="PANTHER" id="PTHR31082">
    <property type="entry name" value="PHEROMONE-REGULATED MEMBRANE PROTEIN 10"/>
    <property type="match status" value="1"/>
</dbReference>
<keyword evidence="10" id="KW-1185">Reference proteome</keyword>
<dbReference type="PANTHER" id="PTHR31082:SF4">
    <property type="entry name" value="PHEROMONE-REGULATED MEMBRANE PROTEIN 10"/>
    <property type="match status" value="1"/>
</dbReference>
<keyword evidence="3 6" id="KW-1133">Transmembrane helix</keyword>
<evidence type="ECO:0000313" key="10">
    <source>
        <dbReference type="Proteomes" id="UP000050940"/>
    </source>
</evidence>
<gene>
    <name evidence="9" type="ORF">ABB34_10745</name>
</gene>
<dbReference type="InterPro" id="IPR051361">
    <property type="entry name" value="ThrE/Ser_Exporter"/>
</dbReference>
<feature type="transmembrane region" description="Helical" evidence="6">
    <location>
        <begin position="329"/>
        <end position="348"/>
    </location>
</feature>
<dbReference type="Pfam" id="PF12821">
    <property type="entry name" value="ThrE_2"/>
    <property type="match status" value="1"/>
</dbReference>
<organism evidence="9 10">
    <name type="scientific">Stenotrophomonas daejeonensis</name>
    <dbReference type="NCBI Taxonomy" id="659018"/>
    <lineage>
        <taxon>Bacteria</taxon>
        <taxon>Pseudomonadati</taxon>
        <taxon>Pseudomonadota</taxon>
        <taxon>Gammaproteobacteria</taxon>
        <taxon>Lysobacterales</taxon>
        <taxon>Lysobacteraceae</taxon>
        <taxon>Stenotrophomonas</taxon>
    </lineage>
</organism>
<evidence type="ECO:0000256" key="2">
    <source>
        <dbReference type="ARBA" id="ARBA00022692"/>
    </source>
</evidence>